<accession>A0A9W6ZFL6</accession>
<protein>
    <submittedName>
        <fullName evidence="1">Uncharacterized protein</fullName>
    </submittedName>
</protein>
<name>A0A9W6ZFL6_9STRA</name>
<comment type="caution">
    <text evidence="1">The sequence shown here is derived from an EMBL/GenBank/DDBJ whole genome shotgun (WGS) entry which is preliminary data.</text>
</comment>
<dbReference type="OrthoDB" id="10256443at2759"/>
<gene>
    <name evidence="1" type="ORF">TrRE_jg4108</name>
</gene>
<sequence>MSNDSTSQSGNFKSDYPVHGCLCDTSSGASGVILCGQGARRWGVDPNRGIGGVHTIREDADNDTVLRAVEGIRAGKLVLVEDGEKEKSKTSVLDMDLLSLLMDVAQPSSIVARSVTRKSSIIPIFTKMSQSDWDGKKVLTTSSGLLVPAEEGEGEEEEEGEKKKECMKALVLPYDEGIWRACLDVIEIIRGTLHSVLTKLKESSKKSSSHKARQLLWKAYGDMIGWVGGKDGPCDCFLMFKAGEDAESESGVLEVQELTKRQRGCCGSLDMLGKKHRPEGDEEKCKGWAMGWSEDEAEEAWRDLMEGEPCVYCTGDKIYVGTRYKRVMCKGVTVKTAKDMEELLPTLLPDNPLRSVSFTGNSPPTINNYNFIMAGPWASKFAELTNAKLTHLVNSTSTNAVYDYFLTCKGIFLMTEAEKLISQMLTDVEKGLTACIYAASMKEAGVARRNALMKRVYVHSSKTKFIQGAIEDGGIEVHVVEGDIGGTKFNDYGGIVFEIHYRTDLGMFG</sequence>
<dbReference type="AlphaFoldDB" id="A0A9W6ZFL6"/>
<evidence type="ECO:0000313" key="2">
    <source>
        <dbReference type="Proteomes" id="UP001165082"/>
    </source>
</evidence>
<dbReference type="Proteomes" id="UP001165082">
    <property type="component" value="Unassembled WGS sequence"/>
</dbReference>
<evidence type="ECO:0000313" key="1">
    <source>
        <dbReference type="EMBL" id="GMH53504.1"/>
    </source>
</evidence>
<reference evidence="1" key="1">
    <citation type="submission" date="2022-07" db="EMBL/GenBank/DDBJ databases">
        <title>Genome analysis of Parmales, a sister group of diatoms, reveals the evolutionary specialization of diatoms from phago-mixotrophs to photoautotrophs.</title>
        <authorList>
            <person name="Ban H."/>
            <person name="Sato S."/>
            <person name="Yoshikawa S."/>
            <person name="Kazumasa Y."/>
            <person name="Nakamura Y."/>
            <person name="Ichinomiya M."/>
            <person name="Saitoh K."/>
            <person name="Sato N."/>
            <person name="Blanc-Mathieu R."/>
            <person name="Endo H."/>
            <person name="Kuwata A."/>
            <person name="Ogata H."/>
        </authorList>
    </citation>
    <scope>NUCLEOTIDE SEQUENCE</scope>
</reference>
<dbReference type="EMBL" id="BRXZ01004675">
    <property type="protein sequence ID" value="GMH53504.1"/>
    <property type="molecule type" value="Genomic_DNA"/>
</dbReference>
<organism evidence="1 2">
    <name type="scientific">Triparma retinervis</name>
    <dbReference type="NCBI Taxonomy" id="2557542"/>
    <lineage>
        <taxon>Eukaryota</taxon>
        <taxon>Sar</taxon>
        <taxon>Stramenopiles</taxon>
        <taxon>Ochrophyta</taxon>
        <taxon>Bolidophyceae</taxon>
        <taxon>Parmales</taxon>
        <taxon>Triparmaceae</taxon>
        <taxon>Triparma</taxon>
    </lineage>
</organism>
<keyword evidence="2" id="KW-1185">Reference proteome</keyword>
<proteinExistence type="predicted"/>